<dbReference type="Gene3D" id="3.40.50.150">
    <property type="entry name" value="Vaccinia Virus protein VP39"/>
    <property type="match status" value="1"/>
</dbReference>
<keyword evidence="2" id="KW-0808">Transferase</keyword>
<evidence type="ECO:0000313" key="2">
    <source>
        <dbReference type="EMBL" id="OAA77883.1"/>
    </source>
</evidence>
<dbReference type="InterPro" id="IPR013216">
    <property type="entry name" value="Methyltransf_11"/>
</dbReference>
<dbReference type="PANTHER" id="PTHR44942">
    <property type="entry name" value="METHYLTRANSF_11 DOMAIN-CONTAINING PROTEIN"/>
    <property type="match status" value="1"/>
</dbReference>
<dbReference type="OrthoDB" id="4868557at2759"/>
<dbReference type="Pfam" id="PF08241">
    <property type="entry name" value="Methyltransf_11"/>
    <property type="match status" value="1"/>
</dbReference>
<dbReference type="InterPro" id="IPR029063">
    <property type="entry name" value="SAM-dependent_MTases_sf"/>
</dbReference>
<reference evidence="2 3" key="1">
    <citation type="journal article" date="2016" name="Genome Biol. Evol.">
        <title>Divergent and convergent evolution of fungal pathogenicity.</title>
        <authorList>
            <person name="Shang Y."/>
            <person name="Xiao G."/>
            <person name="Zheng P."/>
            <person name="Cen K."/>
            <person name="Zhan S."/>
            <person name="Wang C."/>
        </authorList>
    </citation>
    <scope>NUCLEOTIDE SEQUENCE [LARGE SCALE GENOMIC DNA]</scope>
    <source>
        <strain evidence="2 3">RCEF 1005</strain>
    </source>
</reference>
<dbReference type="EMBL" id="AZHF01000003">
    <property type="protein sequence ID" value="OAA77883.1"/>
    <property type="molecule type" value="Genomic_DNA"/>
</dbReference>
<dbReference type="STRING" id="1081108.A0A162K728"/>
<sequence>MAVAAAREETFRKYSTEEAQRYAQYRQDYSQALYDAVLLFHASSGGKNGTLVDVGCGPGNVTRALGTHFQQAIGLDASPSMALQADEISRAAGATTRSGEPLSFYQSSAESLGADLDEGHAIRDGSVDLVTVANAAHWFDMPAFWRAARRVLRPRGTVAVWIPGEGLVHPSTPGAAALDAVLQRFITRDLLPHYLPGNFLFRDRYRSLPVPWTADPPVRGFDRGAFERREWDIAYDKPFVRGGDRPVGLDVIEAAASTMSPVTRWREANAELVGTERDVVKVLRRDMEAVLRENGVAEGEERVRMIMDGTLLLFKKSG</sequence>
<organism evidence="2 3">
    <name type="scientific">Akanthomyces lecanii RCEF 1005</name>
    <dbReference type="NCBI Taxonomy" id="1081108"/>
    <lineage>
        <taxon>Eukaryota</taxon>
        <taxon>Fungi</taxon>
        <taxon>Dikarya</taxon>
        <taxon>Ascomycota</taxon>
        <taxon>Pezizomycotina</taxon>
        <taxon>Sordariomycetes</taxon>
        <taxon>Hypocreomycetidae</taxon>
        <taxon>Hypocreales</taxon>
        <taxon>Cordycipitaceae</taxon>
        <taxon>Akanthomyces</taxon>
        <taxon>Cordyceps confragosa</taxon>
    </lineage>
</organism>
<dbReference type="Proteomes" id="UP000076881">
    <property type="component" value="Unassembled WGS sequence"/>
</dbReference>
<gene>
    <name evidence="2" type="ORF">LEL_04706</name>
</gene>
<comment type="caution">
    <text evidence="2">The sequence shown here is derived from an EMBL/GenBank/DDBJ whole genome shotgun (WGS) entry which is preliminary data.</text>
</comment>
<accession>A0A162K728</accession>
<dbReference type="GO" id="GO:0008757">
    <property type="term" value="F:S-adenosylmethionine-dependent methyltransferase activity"/>
    <property type="evidence" value="ECO:0007669"/>
    <property type="project" value="InterPro"/>
</dbReference>
<evidence type="ECO:0000313" key="3">
    <source>
        <dbReference type="Proteomes" id="UP000076881"/>
    </source>
</evidence>
<keyword evidence="2" id="KW-0489">Methyltransferase</keyword>
<evidence type="ECO:0000259" key="1">
    <source>
        <dbReference type="Pfam" id="PF08241"/>
    </source>
</evidence>
<dbReference type="PANTHER" id="PTHR44942:SF10">
    <property type="entry name" value="METHYLTRANSFERASE TYPE 11 DOMAIN-CONTAINING PROTEIN"/>
    <property type="match status" value="1"/>
</dbReference>
<name>A0A162K728_CORDF</name>
<proteinExistence type="predicted"/>
<dbReference type="CDD" id="cd02440">
    <property type="entry name" value="AdoMet_MTases"/>
    <property type="match status" value="1"/>
</dbReference>
<protein>
    <submittedName>
        <fullName evidence="2">Methyltransferase domain-containing protein</fullName>
    </submittedName>
</protein>
<keyword evidence="3" id="KW-1185">Reference proteome</keyword>
<dbReference type="AlphaFoldDB" id="A0A162K728"/>
<dbReference type="InterPro" id="IPR051052">
    <property type="entry name" value="Diverse_substrate_MTase"/>
</dbReference>
<dbReference type="SUPFAM" id="SSF53335">
    <property type="entry name" value="S-adenosyl-L-methionine-dependent methyltransferases"/>
    <property type="match status" value="1"/>
</dbReference>
<feature type="domain" description="Methyltransferase type 11" evidence="1">
    <location>
        <begin position="52"/>
        <end position="159"/>
    </location>
</feature>
<dbReference type="GO" id="GO:0032259">
    <property type="term" value="P:methylation"/>
    <property type="evidence" value="ECO:0007669"/>
    <property type="project" value="UniProtKB-KW"/>
</dbReference>